<dbReference type="SUPFAM" id="SSF55797">
    <property type="entry name" value="PR-1-like"/>
    <property type="match status" value="1"/>
</dbReference>
<dbReference type="InterPro" id="IPR014044">
    <property type="entry name" value="CAP_dom"/>
</dbReference>
<proteinExistence type="predicted"/>
<organism evidence="2 3">
    <name type="scientific">Dulcicalothrix desertica PCC 7102</name>
    <dbReference type="NCBI Taxonomy" id="232991"/>
    <lineage>
        <taxon>Bacteria</taxon>
        <taxon>Bacillati</taxon>
        <taxon>Cyanobacteriota</taxon>
        <taxon>Cyanophyceae</taxon>
        <taxon>Nostocales</taxon>
        <taxon>Calotrichaceae</taxon>
        <taxon>Dulcicalothrix</taxon>
    </lineage>
</organism>
<sequence length="175" mass="19103">MNRHVITIGAILLASGFISLPNSTSASTRLSSKQAPRAIQVAQSTTVNIATIERSIFDQINQYRASKGLSKLTRNTKIDNQARTHSQNMANGKIPFSHQDFSNRVKSIGIAYNGAAENIAYNQGYKDPATQAVQGWLKSQGHKQNIEGNYSQTGIGVAANSKGEIYFTEIFINNK</sequence>
<dbReference type="Proteomes" id="UP000271624">
    <property type="component" value="Unassembled WGS sequence"/>
</dbReference>
<name>A0A3S1AP51_9CYAN</name>
<protein>
    <recommendedName>
        <fullName evidence="1">SCP domain-containing protein</fullName>
    </recommendedName>
</protein>
<dbReference type="Gene3D" id="3.40.33.10">
    <property type="entry name" value="CAP"/>
    <property type="match status" value="1"/>
</dbReference>
<evidence type="ECO:0000259" key="1">
    <source>
        <dbReference type="Pfam" id="PF00188"/>
    </source>
</evidence>
<dbReference type="PANTHER" id="PTHR31157">
    <property type="entry name" value="SCP DOMAIN-CONTAINING PROTEIN"/>
    <property type="match status" value="1"/>
</dbReference>
<accession>A0A3S1AP51</accession>
<evidence type="ECO:0000313" key="2">
    <source>
        <dbReference type="EMBL" id="RUT07607.1"/>
    </source>
</evidence>
<dbReference type="PANTHER" id="PTHR31157:SF1">
    <property type="entry name" value="SCP DOMAIN-CONTAINING PROTEIN"/>
    <property type="match status" value="1"/>
</dbReference>
<dbReference type="AlphaFoldDB" id="A0A3S1AP51"/>
<dbReference type="EMBL" id="RSCL01000004">
    <property type="protein sequence ID" value="RUT07607.1"/>
    <property type="molecule type" value="Genomic_DNA"/>
</dbReference>
<dbReference type="CDD" id="cd05379">
    <property type="entry name" value="CAP_bacterial"/>
    <property type="match status" value="1"/>
</dbReference>
<reference evidence="2" key="2">
    <citation type="journal article" date="2019" name="Genome Biol. Evol.">
        <title>Day and night: Metabolic profiles and evolutionary relationships of six axenic non-marine cyanobacteria.</title>
        <authorList>
            <person name="Will S.E."/>
            <person name="Henke P."/>
            <person name="Boedeker C."/>
            <person name="Huang S."/>
            <person name="Brinkmann H."/>
            <person name="Rohde M."/>
            <person name="Jarek M."/>
            <person name="Friedl T."/>
            <person name="Seufert S."/>
            <person name="Schumacher M."/>
            <person name="Overmann J."/>
            <person name="Neumann-Schaal M."/>
            <person name="Petersen J."/>
        </authorList>
    </citation>
    <scope>NUCLEOTIDE SEQUENCE [LARGE SCALE GENOMIC DNA]</scope>
    <source>
        <strain evidence="2">PCC 7102</strain>
    </source>
</reference>
<keyword evidence="3" id="KW-1185">Reference proteome</keyword>
<feature type="domain" description="SCP" evidence="1">
    <location>
        <begin position="58"/>
        <end position="168"/>
    </location>
</feature>
<gene>
    <name evidence="2" type="ORF">DSM106972_018670</name>
</gene>
<evidence type="ECO:0000313" key="3">
    <source>
        <dbReference type="Proteomes" id="UP000271624"/>
    </source>
</evidence>
<dbReference type="InterPro" id="IPR035940">
    <property type="entry name" value="CAP_sf"/>
</dbReference>
<comment type="caution">
    <text evidence="2">The sequence shown here is derived from an EMBL/GenBank/DDBJ whole genome shotgun (WGS) entry which is preliminary data.</text>
</comment>
<dbReference type="RefSeq" id="WP_127080496.1">
    <property type="nucleotide sequence ID" value="NZ_RSCL01000004.1"/>
</dbReference>
<dbReference type="OrthoDB" id="68195at2"/>
<dbReference type="Pfam" id="PF00188">
    <property type="entry name" value="CAP"/>
    <property type="match status" value="1"/>
</dbReference>
<reference evidence="2" key="1">
    <citation type="submission" date="2018-12" db="EMBL/GenBank/DDBJ databases">
        <authorList>
            <person name="Will S."/>
            <person name="Neumann-Schaal M."/>
            <person name="Henke P."/>
        </authorList>
    </citation>
    <scope>NUCLEOTIDE SEQUENCE</scope>
    <source>
        <strain evidence="2">PCC 7102</strain>
    </source>
</reference>